<evidence type="ECO:0000256" key="6">
    <source>
        <dbReference type="ARBA" id="ARBA00023002"/>
    </source>
</evidence>
<feature type="transmembrane region" description="Helical" evidence="12">
    <location>
        <begin position="109"/>
        <end position="130"/>
    </location>
</feature>
<feature type="transmembrane region" description="Helical" evidence="12">
    <location>
        <begin position="136"/>
        <end position="154"/>
    </location>
</feature>
<organism evidence="13 14">
    <name type="scientific">Paraconexibacter algicola</name>
    <dbReference type="NCBI Taxonomy" id="2133960"/>
    <lineage>
        <taxon>Bacteria</taxon>
        <taxon>Bacillati</taxon>
        <taxon>Actinomycetota</taxon>
        <taxon>Thermoleophilia</taxon>
        <taxon>Solirubrobacterales</taxon>
        <taxon>Paraconexibacteraceae</taxon>
        <taxon>Paraconexibacter</taxon>
    </lineage>
</organism>
<name>A0A2T4UKZ8_9ACTN</name>
<feature type="transmembrane region" description="Helical" evidence="12">
    <location>
        <begin position="178"/>
        <end position="202"/>
    </location>
</feature>
<comment type="pathway">
    <text evidence="11">Porphyrin-containing compound metabolism.</text>
</comment>
<keyword evidence="7" id="KW-0408">Iron</keyword>
<evidence type="ECO:0000256" key="2">
    <source>
        <dbReference type="ARBA" id="ARBA00022475"/>
    </source>
</evidence>
<dbReference type="AlphaFoldDB" id="A0A2T4UKZ8"/>
<comment type="caution">
    <text evidence="13">The sequence shown here is derived from an EMBL/GenBank/DDBJ whole genome shotgun (WGS) entry which is preliminary data.</text>
</comment>
<feature type="transmembrane region" description="Helical" evidence="12">
    <location>
        <begin position="255"/>
        <end position="277"/>
    </location>
</feature>
<keyword evidence="8" id="KW-0350">Heme biosynthesis</keyword>
<keyword evidence="9 12" id="KW-0472">Membrane</keyword>
<dbReference type="InterPro" id="IPR050450">
    <property type="entry name" value="COX15/CtaA_HemeA_synthase"/>
</dbReference>
<sequence length="323" mass="34920">MVVRDRLLAFQERHPITPERYTKIAFAALVLLSLIVFTGAAVRLTGSGLGCPTWPKCTETSVHSSLDTHGVIEFGNRLLTFVVSAGTVAAWLGVFLVKPARPDLKYLALSLPLGVVLQAVIGGLSVLFQLAPGWVMTHYLVSMVLLIWAFDLWWRSSRSPEEVRAAGTDRTLVIGMRVLYVMAFVAIALGTISTAAGPHAGASGTGEFVGRFDWFGDDTLRLIIHVHGVVVTVLGLLTIAAWFRARTHGSQELRTTLLLTLALMAAQGVLGIVQYRLELPAELVWVHVALATLTWVGFVHGRAAAGRLPERAPAAREMVGQTA</sequence>
<evidence type="ECO:0000256" key="4">
    <source>
        <dbReference type="ARBA" id="ARBA00022723"/>
    </source>
</evidence>
<gene>
    <name evidence="13" type="ORF">C7Y72_09765</name>
</gene>
<dbReference type="GO" id="GO:0046872">
    <property type="term" value="F:metal ion binding"/>
    <property type="evidence" value="ECO:0007669"/>
    <property type="project" value="UniProtKB-KW"/>
</dbReference>
<evidence type="ECO:0000256" key="3">
    <source>
        <dbReference type="ARBA" id="ARBA00022692"/>
    </source>
</evidence>
<keyword evidence="10" id="KW-1015">Disulfide bond</keyword>
<evidence type="ECO:0000256" key="1">
    <source>
        <dbReference type="ARBA" id="ARBA00004141"/>
    </source>
</evidence>
<evidence type="ECO:0000256" key="5">
    <source>
        <dbReference type="ARBA" id="ARBA00022989"/>
    </source>
</evidence>
<accession>A0A2T4UKZ8</accession>
<dbReference type="Pfam" id="PF02628">
    <property type="entry name" value="COX15-CtaA"/>
    <property type="match status" value="1"/>
</dbReference>
<dbReference type="GO" id="GO:0006784">
    <property type="term" value="P:heme A biosynthetic process"/>
    <property type="evidence" value="ECO:0007669"/>
    <property type="project" value="InterPro"/>
</dbReference>
<evidence type="ECO:0000256" key="9">
    <source>
        <dbReference type="ARBA" id="ARBA00023136"/>
    </source>
</evidence>
<dbReference type="GO" id="GO:0016491">
    <property type="term" value="F:oxidoreductase activity"/>
    <property type="evidence" value="ECO:0007669"/>
    <property type="project" value="UniProtKB-KW"/>
</dbReference>
<keyword evidence="14" id="KW-1185">Reference proteome</keyword>
<protein>
    <recommendedName>
        <fullName evidence="15">Heme A synthase</fullName>
    </recommendedName>
</protein>
<feature type="transmembrane region" description="Helical" evidence="12">
    <location>
        <begin position="283"/>
        <end position="301"/>
    </location>
</feature>
<evidence type="ECO:0000256" key="11">
    <source>
        <dbReference type="ARBA" id="ARBA00023444"/>
    </source>
</evidence>
<dbReference type="PANTHER" id="PTHR35457">
    <property type="entry name" value="HEME A SYNTHASE"/>
    <property type="match status" value="1"/>
</dbReference>
<evidence type="ECO:0000313" key="14">
    <source>
        <dbReference type="Proteomes" id="UP000240739"/>
    </source>
</evidence>
<proteinExistence type="predicted"/>
<dbReference type="GO" id="GO:0016020">
    <property type="term" value="C:membrane"/>
    <property type="evidence" value="ECO:0007669"/>
    <property type="project" value="UniProtKB-SubCell"/>
</dbReference>
<keyword evidence="4" id="KW-0479">Metal-binding</keyword>
<feature type="transmembrane region" description="Helical" evidence="12">
    <location>
        <begin position="21"/>
        <end position="42"/>
    </location>
</feature>
<evidence type="ECO:0000256" key="8">
    <source>
        <dbReference type="ARBA" id="ARBA00023133"/>
    </source>
</evidence>
<keyword evidence="3 12" id="KW-0812">Transmembrane</keyword>
<evidence type="ECO:0000313" key="13">
    <source>
        <dbReference type="EMBL" id="PTL59913.1"/>
    </source>
</evidence>
<comment type="subcellular location">
    <subcellularLocation>
        <location evidence="1">Membrane</location>
        <topology evidence="1">Multi-pass membrane protein</topology>
    </subcellularLocation>
</comment>
<evidence type="ECO:0000256" key="10">
    <source>
        <dbReference type="ARBA" id="ARBA00023157"/>
    </source>
</evidence>
<dbReference type="Proteomes" id="UP000240739">
    <property type="component" value="Unassembled WGS sequence"/>
</dbReference>
<dbReference type="EMBL" id="PYYB01000001">
    <property type="protein sequence ID" value="PTL59913.1"/>
    <property type="molecule type" value="Genomic_DNA"/>
</dbReference>
<reference evidence="13 14" key="1">
    <citation type="submission" date="2018-03" db="EMBL/GenBank/DDBJ databases">
        <title>Aquarubrobacter algicola gen. nov., sp. nov., a novel actinobacterium isolated from shallow eutrophic lake during the end of cyanobacterial harmful algal blooms.</title>
        <authorList>
            <person name="Chun S.J."/>
        </authorList>
    </citation>
    <scope>NUCLEOTIDE SEQUENCE [LARGE SCALE GENOMIC DNA]</scope>
    <source>
        <strain evidence="13 14">Seoho-28</strain>
    </source>
</reference>
<feature type="transmembrane region" description="Helical" evidence="12">
    <location>
        <begin position="222"/>
        <end position="243"/>
    </location>
</feature>
<evidence type="ECO:0008006" key="15">
    <source>
        <dbReference type="Google" id="ProtNLM"/>
    </source>
</evidence>
<dbReference type="InterPro" id="IPR003780">
    <property type="entry name" value="COX15/CtaA_fam"/>
</dbReference>
<evidence type="ECO:0000256" key="12">
    <source>
        <dbReference type="SAM" id="Phobius"/>
    </source>
</evidence>
<dbReference type="PANTHER" id="PTHR35457:SF1">
    <property type="entry name" value="HEME A SYNTHASE"/>
    <property type="match status" value="1"/>
</dbReference>
<feature type="transmembrane region" description="Helical" evidence="12">
    <location>
        <begin position="78"/>
        <end position="97"/>
    </location>
</feature>
<evidence type="ECO:0000256" key="7">
    <source>
        <dbReference type="ARBA" id="ARBA00023004"/>
    </source>
</evidence>
<keyword evidence="6" id="KW-0560">Oxidoreductase</keyword>
<keyword evidence="5 12" id="KW-1133">Transmembrane helix</keyword>
<keyword evidence="2" id="KW-1003">Cell membrane</keyword>